<accession>A0ABV1J9T9</accession>
<feature type="region of interest" description="Disordered" evidence="1">
    <location>
        <begin position="46"/>
        <end position="83"/>
    </location>
</feature>
<evidence type="ECO:0000313" key="2">
    <source>
        <dbReference type="EMBL" id="MEQ3361548.1"/>
    </source>
</evidence>
<proteinExistence type="predicted"/>
<dbReference type="EMBL" id="JBBNOP010000001">
    <property type="protein sequence ID" value="MEQ3361548.1"/>
    <property type="molecule type" value="Genomic_DNA"/>
</dbReference>
<reference evidence="2 3" key="1">
    <citation type="submission" date="2024-04" db="EMBL/GenBank/DDBJ databases">
        <title>Human intestinal bacterial collection.</title>
        <authorList>
            <person name="Pauvert C."/>
            <person name="Hitch T.C.A."/>
            <person name="Clavel T."/>
        </authorList>
    </citation>
    <scope>NUCLEOTIDE SEQUENCE [LARGE SCALE GENOMIC DNA]</scope>
    <source>
        <strain evidence="2 3">CLA-KB-H42</strain>
    </source>
</reference>
<comment type="caution">
    <text evidence="2">The sequence shown here is derived from an EMBL/GenBank/DDBJ whole genome shotgun (WGS) entry which is preliminary data.</text>
</comment>
<evidence type="ECO:0008006" key="4">
    <source>
        <dbReference type="Google" id="ProtNLM"/>
    </source>
</evidence>
<feature type="compositionally biased region" description="Pro residues" evidence="1">
    <location>
        <begin position="74"/>
        <end position="83"/>
    </location>
</feature>
<name>A0ABV1J9T9_9ACTN</name>
<feature type="compositionally biased region" description="Low complexity" evidence="1">
    <location>
        <begin position="46"/>
        <end position="73"/>
    </location>
</feature>
<dbReference type="RefSeq" id="WP_102375520.1">
    <property type="nucleotide sequence ID" value="NZ_JBBNOP010000001.1"/>
</dbReference>
<evidence type="ECO:0000313" key="3">
    <source>
        <dbReference type="Proteomes" id="UP001487305"/>
    </source>
</evidence>
<protein>
    <recommendedName>
        <fullName evidence="4">Zinc ribbon domain-containing protein</fullName>
    </recommendedName>
</protein>
<gene>
    <name evidence="2" type="ORF">AAA083_01010</name>
</gene>
<keyword evidence="3" id="KW-1185">Reference proteome</keyword>
<dbReference type="Proteomes" id="UP001487305">
    <property type="component" value="Unassembled WGS sequence"/>
</dbReference>
<evidence type="ECO:0000256" key="1">
    <source>
        <dbReference type="SAM" id="MobiDB-lite"/>
    </source>
</evidence>
<organism evidence="2 3">
    <name type="scientific">Raoultibacter massiliensis</name>
    <dbReference type="NCBI Taxonomy" id="1852371"/>
    <lineage>
        <taxon>Bacteria</taxon>
        <taxon>Bacillati</taxon>
        <taxon>Actinomycetota</taxon>
        <taxon>Coriobacteriia</taxon>
        <taxon>Eggerthellales</taxon>
        <taxon>Eggerthellaceae</taxon>
        <taxon>Raoultibacter</taxon>
    </lineage>
</organism>
<sequence>MCFRPAEANAGAACPNCGKKINVTQGLLPKKCPFCKTSLEGIDPASLAPAASGAAPAPSAPQAAPSAPKAPGAPTAPKPPTQQ</sequence>